<gene>
    <name evidence="2" type="ORF">SDC9_79529</name>
</gene>
<comment type="caution">
    <text evidence="2">The sequence shown here is derived from an EMBL/GenBank/DDBJ whole genome shotgun (WGS) entry which is preliminary data.</text>
</comment>
<evidence type="ECO:0000256" key="1">
    <source>
        <dbReference type="SAM" id="Phobius"/>
    </source>
</evidence>
<reference evidence="2" key="1">
    <citation type="submission" date="2019-08" db="EMBL/GenBank/DDBJ databases">
        <authorList>
            <person name="Kucharzyk K."/>
            <person name="Murdoch R.W."/>
            <person name="Higgins S."/>
            <person name="Loffler F."/>
        </authorList>
    </citation>
    <scope>NUCLEOTIDE SEQUENCE</scope>
</reference>
<keyword evidence="1" id="KW-1133">Transmembrane helix</keyword>
<accession>A0A644YWW6</accession>
<dbReference type="AlphaFoldDB" id="A0A644YWW6"/>
<protein>
    <submittedName>
        <fullName evidence="2">Uncharacterized protein</fullName>
    </submittedName>
</protein>
<keyword evidence="1" id="KW-0812">Transmembrane</keyword>
<sequence>MSTTVTAKAAPQAHNANSPFMLLTLTLFMLISLGGSLALIHLLH</sequence>
<organism evidence="2">
    <name type="scientific">bioreactor metagenome</name>
    <dbReference type="NCBI Taxonomy" id="1076179"/>
    <lineage>
        <taxon>unclassified sequences</taxon>
        <taxon>metagenomes</taxon>
        <taxon>ecological metagenomes</taxon>
    </lineage>
</organism>
<proteinExistence type="predicted"/>
<name>A0A644YWW6_9ZZZZ</name>
<evidence type="ECO:0000313" key="2">
    <source>
        <dbReference type="EMBL" id="MPM32962.1"/>
    </source>
</evidence>
<keyword evidence="1" id="KW-0472">Membrane</keyword>
<feature type="transmembrane region" description="Helical" evidence="1">
    <location>
        <begin position="20"/>
        <end position="43"/>
    </location>
</feature>
<dbReference type="EMBL" id="VSSQ01006515">
    <property type="protein sequence ID" value="MPM32962.1"/>
    <property type="molecule type" value="Genomic_DNA"/>
</dbReference>